<dbReference type="Proteomes" id="UP000198215">
    <property type="component" value="Chromosome I"/>
</dbReference>
<keyword evidence="7" id="KW-0998">Cell outer membrane</keyword>
<dbReference type="PANTHER" id="PTHR11319">
    <property type="entry name" value="G PROTEIN-COUPLED RECEPTOR-RELATED"/>
    <property type="match status" value="1"/>
</dbReference>
<dbReference type="NCBIfam" id="TIGR01376">
    <property type="entry name" value="POMP_repeat"/>
    <property type="match status" value="1"/>
</dbReference>
<dbReference type="InterPro" id="IPR003368">
    <property type="entry name" value="POMP_repeat"/>
</dbReference>
<feature type="region of interest" description="Disordered" evidence="8">
    <location>
        <begin position="151"/>
        <end position="174"/>
    </location>
</feature>
<evidence type="ECO:0000256" key="1">
    <source>
        <dbReference type="ARBA" id="ARBA00004196"/>
    </source>
</evidence>
<protein>
    <submittedName>
        <fullName evidence="9">Polymorphic outer membrane protein repeat-containing protein</fullName>
    </submittedName>
</protein>
<evidence type="ECO:0000256" key="6">
    <source>
        <dbReference type="ARBA" id="ARBA00023136"/>
    </source>
</evidence>
<evidence type="ECO:0000313" key="9">
    <source>
        <dbReference type="EMBL" id="SCG42291.1"/>
    </source>
</evidence>
<evidence type="ECO:0000256" key="5">
    <source>
        <dbReference type="ARBA" id="ARBA00022729"/>
    </source>
</evidence>
<reference evidence="10" key="1">
    <citation type="submission" date="2016-06" db="EMBL/GenBank/DDBJ databases">
        <authorList>
            <person name="Varghese N."/>
            <person name="Submissions Spin"/>
        </authorList>
    </citation>
    <scope>NUCLEOTIDE SEQUENCE [LARGE SCALE GENOMIC DNA]</scope>
    <source>
        <strain evidence="10">DSM 45161</strain>
    </source>
</reference>
<dbReference type="SUPFAM" id="SSF51126">
    <property type="entry name" value="Pectin lyase-like"/>
    <property type="match status" value="1"/>
</dbReference>
<dbReference type="PANTHER" id="PTHR11319:SF35">
    <property type="entry name" value="OUTER MEMBRANE PROTEIN PMPC-RELATED"/>
    <property type="match status" value="1"/>
</dbReference>
<accession>A0A1C5H9Z2</accession>
<dbReference type="AlphaFoldDB" id="A0A1C5H9Z2"/>
<evidence type="ECO:0000256" key="8">
    <source>
        <dbReference type="SAM" id="MobiDB-lite"/>
    </source>
</evidence>
<dbReference type="RefSeq" id="WP_088974818.1">
    <property type="nucleotide sequence ID" value="NZ_LT607753.1"/>
</dbReference>
<keyword evidence="5" id="KW-0732">Signal</keyword>
<feature type="compositionally biased region" description="Basic and acidic residues" evidence="8">
    <location>
        <begin position="164"/>
        <end position="173"/>
    </location>
</feature>
<evidence type="ECO:0000256" key="3">
    <source>
        <dbReference type="ARBA" id="ARBA00004613"/>
    </source>
</evidence>
<organism evidence="9 10">
    <name type="scientific">Micromonospora coxensis</name>
    <dbReference type="NCBI Taxonomy" id="356852"/>
    <lineage>
        <taxon>Bacteria</taxon>
        <taxon>Bacillati</taxon>
        <taxon>Actinomycetota</taxon>
        <taxon>Actinomycetes</taxon>
        <taxon>Micromonosporales</taxon>
        <taxon>Micromonosporaceae</taxon>
        <taxon>Micromonospora</taxon>
    </lineage>
</organism>
<dbReference type="Pfam" id="PF02415">
    <property type="entry name" value="Chlam_PMP"/>
    <property type="match status" value="1"/>
</dbReference>
<proteinExistence type="predicted"/>
<dbReference type="InterPro" id="IPR011050">
    <property type="entry name" value="Pectin_lyase_fold/virulence"/>
</dbReference>
<dbReference type="GO" id="GO:0009279">
    <property type="term" value="C:cell outer membrane"/>
    <property type="evidence" value="ECO:0007669"/>
    <property type="project" value="UniProtKB-SubCell"/>
</dbReference>
<sequence length="506" mass="51689">MSTYRGGRRAARPGRRPGWFLAGGLVAGSLVAGAAGLTGAAAMAADRGLSFANLGAPIRAVSKDDGGRWERPDAGREQGRKHDGPARPGGRHDDRKPIFVPCETTKLIAALVRANAEGGAVLQLAPKCTYTLGHAFVQKDDWDGGVRDAREANDAAEQPGDAEAPPRHPRDDATGLPIVYQPITIKGAGATIARGGNAEAFRFFTVRDGGELFLNDVTLRNGRSTGEGGSVHVVHGATAVLTRVTVVGSTSHSAESGGGGVFNDGNMVVEESTFVGNRAAGAAGKGGGLLNGGVLTLRKSQFRDNSAVAYGGGLGNYRAAADVDGTTFVHNNAAQGGGIASFSARTKVADTAVIGNSAQYGGGIANSDAVIVLRDMKIRDNTATVNGGGISSVQGLLPIDDSVVSGNTARGHGGGIYAEKSNLLVRTTDVNRNHAVGNLSKGGGIFATLGKLSIFKSSIFENAATLKPGGLFAARAGVRVDDETDIVANTPSNCEGSAVPIAHCFR</sequence>
<keyword evidence="10" id="KW-1185">Reference proteome</keyword>
<gene>
    <name evidence="9" type="ORF">GA0070614_0962</name>
</gene>
<keyword evidence="4" id="KW-0964">Secreted</keyword>
<name>A0A1C5H9Z2_9ACTN</name>
<evidence type="ECO:0000256" key="7">
    <source>
        <dbReference type="ARBA" id="ARBA00023237"/>
    </source>
</evidence>
<comment type="subcellular location">
    <subcellularLocation>
        <location evidence="1">Cell envelope</location>
    </subcellularLocation>
    <subcellularLocation>
        <location evidence="2">Cell outer membrane</location>
    </subcellularLocation>
    <subcellularLocation>
        <location evidence="3">Secreted</location>
    </subcellularLocation>
</comment>
<dbReference type="GO" id="GO:0005576">
    <property type="term" value="C:extracellular region"/>
    <property type="evidence" value="ECO:0007669"/>
    <property type="project" value="UniProtKB-SubCell"/>
</dbReference>
<dbReference type="OrthoDB" id="3399438at2"/>
<evidence type="ECO:0000256" key="4">
    <source>
        <dbReference type="ARBA" id="ARBA00022525"/>
    </source>
</evidence>
<feature type="region of interest" description="Disordered" evidence="8">
    <location>
        <begin position="62"/>
        <end position="97"/>
    </location>
</feature>
<evidence type="ECO:0000256" key="2">
    <source>
        <dbReference type="ARBA" id="ARBA00004442"/>
    </source>
</evidence>
<evidence type="ECO:0000313" key="10">
    <source>
        <dbReference type="Proteomes" id="UP000198215"/>
    </source>
</evidence>
<keyword evidence="6" id="KW-0472">Membrane</keyword>
<dbReference type="EMBL" id="LT607753">
    <property type="protein sequence ID" value="SCG42291.1"/>
    <property type="molecule type" value="Genomic_DNA"/>
</dbReference>